<proteinExistence type="inferred from homology"/>
<sequence length="210" mass="22958">MSNGGDRGHSEKKPGPGDLRADTATGGGDEGEDHEQKTGHDTPPDEISVNRIDRLEAENESLKDRLLRALAETENLRKRAERDVADAKQYAVTQFARDMTRVADNLERALGSLPHEMRKQEGPVKTLIEGVELTGKELLHILEKHGVTRHDPTGQAFDPNFHEAMFETEDKTLPNGTVTMVAEPGYSIGSRPLRPAKVAVSRGGPPRGQG</sequence>
<dbReference type="HAMAP" id="MF_01151">
    <property type="entry name" value="GrpE"/>
    <property type="match status" value="1"/>
</dbReference>
<comment type="subcellular location">
    <subcellularLocation>
        <location evidence="1 10">Cytoplasm</location>
    </subcellularLocation>
</comment>
<gene>
    <name evidence="10" type="primary">grpE</name>
    <name evidence="14" type="ORF">DI595_00900</name>
</gene>
<evidence type="ECO:0000313" key="15">
    <source>
        <dbReference type="Proteomes" id="UP000249769"/>
    </source>
</evidence>
<comment type="caution">
    <text evidence="14">The sequence shown here is derived from an EMBL/GenBank/DDBJ whole genome shotgun (WGS) entry which is preliminary data.</text>
</comment>
<dbReference type="SUPFAM" id="SSF58014">
    <property type="entry name" value="Coiled-coil domain of nucleotide exchange factor GrpE"/>
    <property type="match status" value="1"/>
</dbReference>
<dbReference type="PROSITE" id="PS01071">
    <property type="entry name" value="GRPE"/>
    <property type="match status" value="1"/>
</dbReference>
<feature type="compositionally biased region" description="Basic and acidic residues" evidence="13">
    <location>
        <begin position="34"/>
        <end position="43"/>
    </location>
</feature>
<evidence type="ECO:0000256" key="11">
    <source>
        <dbReference type="RuleBase" id="RU000639"/>
    </source>
</evidence>
<evidence type="ECO:0000256" key="9">
    <source>
        <dbReference type="ARBA" id="ARBA00076414"/>
    </source>
</evidence>
<dbReference type="EMBL" id="QFOL01000003">
    <property type="protein sequence ID" value="PZP54168.1"/>
    <property type="molecule type" value="Genomic_DNA"/>
</dbReference>
<feature type="region of interest" description="Disordered" evidence="13">
    <location>
        <begin position="1"/>
        <end position="50"/>
    </location>
</feature>
<evidence type="ECO:0000256" key="7">
    <source>
        <dbReference type="ARBA" id="ARBA00053401"/>
    </source>
</evidence>
<comment type="function">
    <text evidence="7 10 11">Participates actively in the response to hyperosmotic and heat shock by preventing the aggregation of stress-denatured proteins, in association with DnaK and GrpE. It is the nucleotide exchange factor for DnaK and may function as a thermosensor. Unfolded proteins bind initially to DnaJ; upon interaction with the DnaJ-bound protein, DnaK hydrolyzes its bound ATP, resulting in the formation of a stable complex. GrpE releases ADP from DnaK; ATP binding to DnaK triggers the release of the substrate protein, thus completing the reaction cycle. Several rounds of ATP-dependent interactions between DnaJ, DnaK and GrpE are required for fully efficient folding.</text>
</comment>
<dbReference type="Gene3D" id="3.90.20.20">
    <property type="match status" value="1"/>
</dbReference>
<dbReference type="FunFam" id="2.30.22.10:FF:000001">
    <property type="entry name" value="Protein GrpE"/>
    <property type="match status" value="1"/>
</dbReference>
<evidence type="ECO:0000256" key="4">
    <source>
        <dbReference type="ARBA" id="ARBA00022490"/>
    </source>
</evidence>
<dbReference type="GO" id="GO:0051087">
    <property type="term" value="F:protein-folding chaperone binding"/>
    <property type="evidence" value="ECO:0007669"/>
    <property type="project" value="InterPro"/>
</dbReference>
<reference evidence="14 15" key="1">
    <citation type="submission" date="2017-08" db="EMBL/GenBank/DDBJ databases">
        <title>Infants hospitalized years apart are colonized by the same room-sourced microbial strains.</title>
        <authorList>
            <person name="Brooks B."/>
            <person name="Olm M.R."/>
            <person name="Firek B.A."/>
            <person name="Baker R."/>
            <person name="Thomas B.C."/>
            <person name="Morowitz M.J."/>
            <person name="Banfield J.F."/>
        </authorList>
    </citation>
    <scope>NUCLEOTIDE SEQUENCE [LARGE SCALE GENOMIC DNA]</scope>
    <source>
        <strain evidence="14">S2_009_000_R2_73</strain>
    </source>
</reference>
<keyword evidence="5 10" id="KW-0346">Stress response</keyword>
<keyword evidence="4 10" id="KW-0963">Cytoplasm</keyword>
<dbReference type="GO" id="GO:0051082">
    <property type="term" value="F:unfolded protein binding"/>
    <property type="evidence" value="ECO:0007669"/>
    <property type="project" value="TreeGrafter"/>
</dbReference>
<dbReference type="Pfam" id="PF01025">
    <property type="entry name" value="GrpE"/>
    <property type="match status" value="1"/>
</dbReference>
<dbReference type="InterPro" id="IPR000740">
    <property type="entry name" value="GrpE"/>
</dbReference>
<dbReference type="CDD" id="cd00446">
    <property type="entry name" value="GrpE"/>
    <property type="match status" value="1"/>
</dbReference>
<organism evidence="14 15">
    <name type="scientific">Agrobacterium fabrum</name>
    <dbReference type="NCBI Taxonomy" id="1176649"/>
    <lineage>
        <taxon>Bacteria</taxon>
        <taxon>Pseudomonadati</taxon>
        <taxon>Pseudomonadota</taxon>
        <taxon>Alphaproteobacteria</taxon>
        <taxon>Hyphomicrobiales</taxon>
        <taxon>Rhizobiaceae</taxon>
        <taxon>Rhizobium/Agrobacterium group</taxon>
        <taxon>Agrobacterium</taxon>
        <taxon>Agrobacterium tumefaciens complex</taxon>
    </lineage>
</organism>
<dbReference type="Gene3D" id="2.30.22.10">
    <property type="entry name" value="Head domain of nucleotide exchange factor GrpE"/>
    <property type="match status" value="1"/>
</dbReference>
<evidence type="ECO:0000256" key="2">
    <source>
        <dbReference type="ARBA" id="ARBA00009054"/>
    </source>
</evidence>
<dbReference type="InterPro" id="IPR009012">
    <property type="entry name" value="GrpE_head"/>
</dbReference>
<name>A0A2W5FFM2_9HYPH</name>
<dbReference type="GO" id="GO:0005737">
    <property type="term" value="C:cytoplasm"/>
    <property type="evidence" value="ECO:0007669"/>
    <property type="project" value="UniProtKB-SubCell"/>
</dbReference>
<dbReference type="PANTHER" id="PTHR21237">
    <property type="entry name" value="GRPE PROTEIN"/>
    <property type="match status" value="1"/>
</dbReference>
<dbReference type="SUPFAM" id="SSF51064">
    <property type="entry name" value="Head domain of nucleotide exchange factor GrpE"/>
    <property type="match status" value="1"/>
</dbReference>
<evidence type="ECO:0000256" key="8">
    <source>
        <dbReference type="ARBA" id="ARBA00072274"/>
    </source>
</evidence>
<evidence type="ECO:0000256" key="1">
    <source>
        <dbReference type="ARBA" id="ARBA00004496"/>
    </source>
</evidence>
<evidence type="ECO:0000256" key="12">
    <source>
        <dbReference type="RuleBase" id="RU004478"/>
    </source>
</evidence>
<dbReference type="PANTHER" id="PTHR21237:SF23">
    <property type="entry name" value="GRPE PROTEIN HOMOLOG, MITOCHONDRIAL"/>
    <property type="match status" value="1"/>
</dbReference>
<evidence type="ECO:0000256" key="5">
    <source>
        <dbReference type="ARBA" id="ARBA00023016"/>
    </source>
</evidence>
<evidence type="ECO:0000313" key="14">
    <source>
        <dbReference type="EMBL" id="PZP54168.1"/>
    </source>
</evidence>
<protein>
    <recommendedName>
        <fullName evidence="8 10">Protein GrpE</fullName>
    </recommendedName>
    <alternativeName>
        <fullName evidence="9 10">HSP-70 cofactor</fullName>
    </alternativeName>
</protein>
<dbReference type="AlphaFoldDB" id="A0A2W5FFM2"/>
<evidence type="ECO:0000256" key="3">
    <source>
        <dbReference type="ARBA" id="ARBA00011738"/>
    </source>
</evidence>
<accession>A0A2W5FFM2</accession>
<dbReference type="InterPro" id="IPR013805">
    <property type="entry name" value="GrpE_CC"/>
</dbReference>
<dbReference type="GO" id="GO:0042803">
    <property type="term" value="F:protein homodimerization activity"/>
    <property type="evidence" value="ECO:0007669"/>
    <property type="project" value="InterPro"/>
</dbReference>
<dbReference type="PRINTS" id="PR00773">
    <property type="entry name" value="GRPEPROTEIN"/>
</dbReference>
<dbReference type="NCBIfam" id="NF010739">
    <property type="entry name" value="PRK14141.1"/>
    <property type="match status" value="1"/>
</dbReference>
<evidence type="ECO:0000256" key="6">
    <source>
        <dbReference type="ARBA" id="ARBA00023186"/>
    </source>
</evidence>
<dbReference type="Proteomes" id="UP000249769">
    <property type="component" value="Unassembled WGS sequence"/>
</dbReference>
<evidence type="ECO:0000256" key="10">
    <source>
        <dbReference type="HAMAP-Rule" id="MF_01151"/>
    </source>
</evidence>
<dbReference type="GO" id="GO:0000774">
    <property type="term" value="F:adenyl-nucleotide exchange factor activity"/>
    <property type="evidence" value="ECO:0007669"/>
    <property type="project" value="InterPro"/>
</dbReference>
<comment type="similarity">
    <text evidence="2 10 12">Belongs to the GrpE family.</text>
</comment>
<keyword evidence="6 10" id="KW-0143">Chaperone</keyword>
<feature type="compositionally biased region" description="Basic and acidic residues" evidence="13">
    <location>
        <begin position="1"/>
        <end position="21"/>
    </location>
</feature>
<comment type="subunit">
    <text evidence="3 10">Homodimer.</text>
</comment>
<dbReference type="GO" id="GO:0006457">
    <property type="term" value="P:protein folding"/>
    <property type="evidence" value="ECO:0007669"/>
    <property type="project" value="InterPro"/>
</dbReference>
<evidence type="ECO:0000256" key="13">
    <source>
        <dbReference type="SAM" id="MobiDB-lite"/>
    </source>
</evidence>